<dbReference type="PANTHER" id="PTHR30385">
    <property type="entry name" value="SIGMA FACTOR F FLAGELLAR"/>
    <property type="match status" value="1"/>
</dbReference>
<keyword evidence="8" id="KW-0969">Cilium</keyword>
<name>A0A1G9EII3_9BACT</name>
<dbReference type="NCBIfam" id="TIGR02479">
    <property type="entry name" value="FliA_WhiG"/>
    <property type="match status" value="1"/>
</dbReference>
<gene>
    <name evidence="8" type="ORF">SAMN05660337_1132</name>
</gene>
<dbReference type="GO" id="GO:0016987">
    <property type="term" value="F:sigma factor activity"/>
    <property type="evidence" value="ECO:0007669"/>
    <property type="project" value="UniProtKB-KW"/>
</dbReference>
<dbReference type="InterPro" id="IPR012845">
    <property type="entry name" value="RNA_pol_sigma_FliA_WhiG"/>
</dbReference>
<dbReference type="NCBIfam" id="NF005413">
    <property type="entry name" value="PRK06986.1"/>
    <property type="match status" value="1"/>
</dbReference>
<dbReference type="InterPro" id="IPR014284">
    <property type="entry name" value="RNA_pol_sigma-70_dom"/>
</dbReference>
<keyword evidence="9" id="KW-1185">Reference proteome</keyword>
<dbReference type="OrthoDB" id="9799825at2"/>
<keyword evidence="1 5" id="KW-0805">Transcription regulation</keyword>
<dbReference type="GO" id="GO:0006352">
    <property type="term" value="P:DNA-templated transcription initiation"/>
    <property type="evidence" value="ECO:0007669"/>
    <property type="project" value="InterPro"/>
</dbReference>
<reference evidence="9" key="1">
    <citation type="submission" date="2016-10" db="EMBL/GenBank/DDBJ databases">
        <authorList>
            <person name="Varghese N."/>
            <person name="Submissions S."/>
        </authorList>
    </citation>
    <scope>NUCLEOTIDE SEQUENCE [LARGE SCALE GENOMIC DNA]</scope>
    <source>
        <strain evidence="9">DSM 16995</strain>
    </source>
</reference>
<dbReference type="PANTHER" id="PTHR30385:SF7">
    <property type="entry name" value="RNA POLYMERASE SIGMA FACTOR FLIA"/>
    <property type="match status" value="1"/>
</dbReference>
<feature type="domain" description="RNA polymerase sigma-70" evidence="7">
    <location>
        <begin position="225"/>
        <end position="251"/>
    </location>
</feature>
<keyword evidence="3 5" id="KW-0238">DNA-binding</keyword>
<feature type="domain" description="RNA polymerase sigma-70" evidence="6">
    <location>
        <begin position="66"/>
        <end position="79"/>
    </location>
</feature>
<evidence type="ECO:0000256" key="1">
    <source>
        <dbReference type="ARBA" id="ARBA00023015"/>
    </source>
</evidence>
<dbReference type="GO" id="GO:0003899">
    <property type="term" value="F:DNA-directed RNA polymerase activity"/>
    <property type="evidence" value="ECO:0007669"/>
    <property type="project" value="InterPro"/>
</dbReference>
<protein>
    <recommendedName>
        <fullName evidence="5">RNA polymerase sigma factor</fullName>
    </recommendedName>
</protein>
<dbReference type="InterPro" id="IPR007627">
    <property type="entry name" value="RNA_pol_sigma70_r2"/>
</dbReference>
<evidence type="ECO:0000256" key="3">
    <source>
        <dbReference type="ARBA" id="ARBA00023125"/>
    </source>
</evidence>
<evidence type="ECO:0000313" key="8">
    <source>
        <dbReference type="EMBL" id="SDK75987.1"/>
    </source>
</evidence>
<dbReference type="Gene3D" id="1.20.140.160">
    <property type="match status" value="1"/>
</dbReference>
<dbReference type="PROSITE" id="PS00715">
    <property type="entry name" value="SIGMA70_1"/>
    <property type="match status" value="1"/>
</dbReference>
<dbReference type="EMBL" id="FNGA01000002">
    <property type="protein sequence ID" value="SDK75987.1"/>
    <property type="molecule type" value="Genomic_DNA"/>
</dbReference>
<sequence>METLSSSGKSFSSKNSPWLKLESGATGWEDFSSSDREAIVRHYSPKIRIIALRMKAKLPQNVELGELISAGSMGLVESLGKFRPELKIKFETYAESRIKGAMLDELRRLDWFSRGLRQKVKTIESSIRNLEHETGEKPTSEQIEEATGFSAKEVQQGLEALQTQFCISLDAFNDNIPSSHDAQFDNEPYQSAVFEETVDKVANLIDNLTPREKLVLSLYYGEELNMKETSEVMEITEGRVSQLHSQALTKLRKMFQEKYSTEP</sequence>
<dbReference type="Proteomes" id="UP000199053">
    <property type="component" value="Unassembled WGS sequence"/>
</dbReference>
<dbReference type="PROSITE" id="PS00716">
    <property type="entry name" value="SIGMA70_2"/>
    <property type="match status" value="1"/>
</dbReference>
<organism evidence="8 9">
    <name type="scientific">Maridesulfovibrio ferrireducens</name>
    <dbReference type="NCBI Taxonomy" id="246191"/>
    <lineage>
        <taxon>Bacteria</taxon>
        <taxon>Pseudomonadati</taxon>
        <taxon>Thermodesulfobacteriota</taxon>
        <taxon>Desulfovibrionia</taxon>
        <taxon>Desulfovibrionales</taxon>
        <taxon>Desulfovibrionaceae</taxon>
        <taxon>Maridesulfovibrio</taxon>
    </lineage>
</organism>
<evidence type="ECO:0000259" key="6">
    <source>
        <dbReference type="PROSITE" id="PS00715"/>
    </source>
</evidence>
<dbReference type="InterPro" id="IPR013325">
    <property type="entry name" value="RNA_pol_sigma_r2"/>
</dbReference>
<keyword evidence="4 5" id="KW-0804">Transcription</keyword>
<dbReference type="CDD" id="cd06171">
    <property type="entry name" value="Sigma70_r4"/>
    <property type="match status" value="1"/>
</dbReference>
<dbReference type="InterPro" id="IPR007630">
    <property type="entry name" value="RNA_pol_sigma70_r4"/>
</dbReference>
<dbReference type="AlphaFoldDB" id="A0A1G9EII3"/>
<dbReference type="STRING" id="246191.SAMN05660337_1132"/>
<comment type="function">
    <text evidence="5">Sigma factors are initiation factors that promote the attachment of RNA polymerase to specific initiation sites and are then released.</text>
</comment>
<evidence type="ECO:0000313" key="9">
    <source>
        <dbReference type="Proteomes" id="UP000199053"/>
    </source>
</evidence>
<evidence type="ECO:0000259" key="7">
    <source>
        <dbReference type="PROSITE" id="PS00716"/>
    </source>
</evidence>
<dbReference type="InterPro" id="IPR013324">
    <property type="entry name" value="RNA_pol_sigma_r3/r4-like"/>
</dbReference>
<keyword evidence="8" id="KW-0966">Cell projection</keyword>
<keyword evidence="2 5" id="KW-0731">Sigma factor</keyword>
<proteinExistence type="inferred from homology"/>
<evidence type="ECO:0000256" key="2">
    <source>
        <dbReference type="ARBA" id="ARBA00023082"/>
    </source>
</evidence>
<dbReference type="InterPro" id="IPR000943">
    <property type="entry name" value="RNA_pol_sigma70"/>
</dbReference>
<keyword evidence="8" id="KW-0282">Flagellum</keyword>
<dbReference type="NCBIfam" id="TIGR02937">
    <property type="entry name" value="sigma70-ECF"/>
    <property type="match status" value="1"/>
</dbReference>
<dbReference type="SUPFAM" id="SSF88659">
    <property type="entry name" value="Sigma3 and sigma4 domains of RNA polymerase sigma factors"/>
    <property type="match status" value="2"/>
</dbReference>
<dbReference type="Pfam" id="PF04542">
    <property type="entry name" value="Sigma70_r2"/>
    <property type="match status" value="1"/>
</dbReference>
<comment type="similarity">
    <text evidence="5">Belongs to the sigma-70 factor family.</text>
</comment>
<dbReference type="Gene3D" id="1.10.1740.10">
    <property type="match status" value="1"/>
</dbReference>
<accession>A0A1G9EII3</accession>
<dbReference type="GO" id="GO:0003677">
    <property type="term" value="F:DNA binding"/>
    <property type="evidence" value="ECO:0007669"/>
    <property type="project" value="UniProtKB-KW"/>
</dbReference>
<dbReference type="RefSeq" id="WP_092159153.1">
    <property type="nucleotide sequence ID" value="NZ_FNGA01000002.1"/>
</dbReference>
<dbReference type="PRINTS" id="PR00046">
    <property type="entry name" value="SIGMA70FCT"/>
</dbReference>
<dbReference type="SUPFAM" id="SSF88946">
    <property type="entry name" value="Sigma2 domain of RNA polymerase sigma factors"/>
    <property type="match status" value="1"/>
</dbReference>
<evidence type="ECO:0000256" key="4">
    <source>
        <dbReference type="ARBA" id="ARBA00023163"/>
    </source>
</evidence>
<dbReference type="PIRSF" id="PIRSF000770">
    <property type="entry name" value="RNA_pol_sigma-SigE/K"/>
    <property type="match status" value="1"/>
</dbReference>
<dbReference type="Pfam" id="PF04545">
    <property type="entry name" value="Sigma70_r4"/>
    <property type="match status" value="1"/>
</dbReference>
<evidence type="ECO:0000256" key="5">
    <source>
        <dbReference type="RuleBase" id="RU362124"/>
    </source>
</evidence>